<dbReference type="PROSITE" id="PS51688">
    <property type="entry name" value="ICA"/>
    <property type="match status" value="1"/>
</dbReference>
<reference evidence="4 5" key="1">
    <citation type="submission" date="2016-10" db="EMBL/GenBank/DDBJ databases">
        <authorList>
            <person name="de Groot N.N."/>
        </authorList>
    </citation>
    <scope>NUCLEOTIDE SEQUENCE [LARGE SCALE GENOMIC DNA]</scope>
    <source>
        <strain evidence="4 5">CGMCC 1.7031</strain>
    </source>
</reference>
<keyword evidence="5" id="KW-1185">Reference proteome</keyword>
<name>A0A1G5EGE0_9FLAO</name>
<dbReference type="Proteomes" id="UP000199354">
    <property type="component" value="Unassembled WGS sequence"/>
</dbReference>
<accession>A0A1G5EGE0</accession>
<keyword evidence="2" id="KW-0732">Signal</keyword>
<dbReference type="SUPFAM" id="SSF101967">
    <property type="entry name" value="Adhesin YadA, collagen-binding domain"/>
    <property type="match status" value="1"/>
</dbReference>
<proteinExistence type="predicted"/>
<evidence type="ECO:0000256" key="1">
    <source>
        <dbReference type="SAM" id="Coils"/>
    </source>
</evidence>
<feature type="chain" id="PRO_5011677584" evidence="2">
    <location>
        <begin position="20"/>
        <end position="770"/>
    </location>
</feature>
<dbReference type="CDD" id="cd12820">
    <property type="entry name" value="LbR_YadA-like"/>
    <property type="match status" value="1"/>
</dbReference>
<dbReference type="Gene3D" id="2.150.10.10">
    <property type="entry name" value="Serralysin-like metalloprotease, C-terminal"/>
    <property type="match status" value="3"/>
</dbReference>
<dbReference type="EMBL" id="FMVF01000004">
    <property type="protein sequence ID" value="SCY25821.1"/>
    <property type="molecule type" value="Genomic_DNA"/>
</dbReference>
<protein>
    <submittedName>
        <fullName evidence="4">Chaperone of endosialidase</fullName>
    </submittedName>
</protein>
<evidence type="ECO:0000259" key="3">
    <source>
        <dbReference type="PROSITE" id="PS51688"/>
    </source>
</evidence>
<feature type="coiled-coil region" evidence="1">
    <location>
        <begin position="726"/>
        <end position="764"/>
    </location>
</feature>
<dbReference type="Pfam" id="PF13884">
    <property type="entry name" value="Peptidase_S74"/>
    <property type="match status" value="1"/>
</dbReference>
<feature type="signal peptide" evidence="2">
    <location>
        <begin position="1"/>
        <end position="19"/>
    </location>
</feature>
<dbReference type="OrthoDB" id="1405942at2"/>
<sequence length="770" mass="81125">MKKVKPLLLLFFLSIKLFAQVGINTTTPNAVMDIRSGNAASPTNQDGLLIPKIDVFPVVNPTAAQNGMLVFLTTQAGANAPGFYYWEHATAAWKGVGSTNANQWSIHGNANTSAASHFIGTIHAQDVIFKRGGILSGRIGITSTAFGLASLQDNTTGNFNTAFGAGAMTTNTSGYENSAVGYDALGANTTGYWNVAFGRASLLLNTEGFENSAYGYQSLRNSTLGSANAAFGRQALFNNTIGDNNSAFGKEALRNNTVGSNNSAFGYLANVGTNNLENATAIGARALVTGNNAVVLGSTAGVNGATVSANVGIGTSNPQERLHVAGNIRMVDGNQAAGRLLVGDANGTATWTNRNAIASGSLDEAYDFSGAGLGRTIVADSGPVTISGTDGLFSTGTLGSGATMPTGTTMRMVWNPRKGAFRAGKVNASQWSDANTGNYSVSFGEDNTSSGTRSVSMGDGNTASGSTSFSFGQYNISSGSLSATFGFMNNVSGSNAYAFGQQNVITERWGIALGNFNEISSEYGFAKGKDNIVSGRLAVATGEFNTAASFGETVIGFGATLYTPTVNGDIRCQAANATDRLFVIGNAVDTDNDFLLDPAERSNAMLVLKNGRVGLGIDNNASLGGQFQLSLDQGRKPATTVWTIPSDERLKKIHGNYEKGLAEIVELQPIRYHYQDVDGHQFEPEVLQTECVGFSAQEVQKIFPEAVGTDDDGYLNFNMHSILVASVNAIRELKEQNENLVQHNRKLQQQLESQQAQLQLILNRLSSDKK</sequence>
<dbReference type="InterPro" id="IPR011049">
    <property type="entry name" value="Serralysin-like_metalloprot_C"/>
</dbReference>
<evidence type="ECO:0000313" key="5">
    <source>
        <dbReference type="Proteomes" id="UP000199354"/>
    </source>
</evidence>
<evidence type="ECO:0000313" key="4">
    <source>
        <dbReference type="EMBL" id="SCY25821.1"/>
    </source>
</evidence>
<dbReference type="AlphaFoldDB" id="A0A1G5EGE0"/>
<dbReference type="STRING" id="490189.SAMN02927903_01044"/>
<gene>
    <name evidence="4" type="ORF">SAMN02927903_01044</name>
</gene>
<evidence type="ECO:0000256" key="2">
    <source>
        <dbReference type="SAM" id="SignalP"/>
    </source>
</evidence>
<feature type="domain" description="Peptidase S74" evidence="3">
    <location>
        <begin position="646"/>
        <end position="744"/>
    </location>
</feature>
<organism evidence="4 5">
    <name type="scientific">Flavobacterium caeni</name>
    <dbReference type="NCBI Taxonomy" id="490189"/>
    <lineage>
        <taxon>Bacteria</taxon>
        <taxon>Pseudomonadati</taxon>
        <taxon>Bacteroidota</taxon>
        <taxon>Flavobacteriia</taxon>
        <taxon>Flavobacteriales</taxon>
        <taxon>Flavobacteriaceae</taxon>
        <taxon>Flavobacterium</taxon>
    </lineage>
</organism>
<dbReference type="InterPro" id="IPR030392">
    <property type="entry name" value="S74_ICA"/>
</dbReference>
<keyword evidence="1" id="KW-0175">Coiled coil</keyword>
<dbReference type="RefSeq" id="WP_091141236.1">
    <property type="nucleotide sequence ID" value="NZ_FMVF01000004.1"/>
</dbReference>